<keyword evidence="2 5" id="KW-0812">Transmembrane</keyword>
<sequence>MAVGIGARSADVLTKAGPILSVAGTIVAVAVFNLESYDIALVGAIPQGLPMLAVPALDPVLILDLAGPALLISLIGFVESVSVAQTLAAKRRQRIVPDQELLGLGAANIASAISSGYPVTGGFARSIVNFDAGARTPAAGIFTAVGIAAA</sequence>
<keyword evidence="3 5" id="KW-1133">Transmembrane helix</keyword>
<dbReference type="EMBL" id="AHAM01000279">
    <property type="protein sequence ID" value="EHK53223.1"/>
    <property type="molecule type" value="Genomic_DNA"/>
</dbReference>
<dbReference type="RefSeq" id="WP_008839829.1">
    <property type="nucleotide sequence ID" value="NZ_AHAM01000279.1"/>
</dbReference>
<dbReference type="PANTHER" id="PTHR11814">
    <property type="entry name" value="SULFATE TRANSPORTER"/>
    <property type="match status" value="1"/>
</dbReference>
<dbReference type="Proteomes" id="UP000003250">
    <property type="component" value="Unassembled WGS sequence"/>
</dbReference>
<dbReference type="GO" id="GO:0055085">
    <property type="term" value="P:transmembrane transport"/>
    <property type="evidence" value="ECO:0007669"/>
    <property type="project" value="InterPro"/>
</dbReference>
<protein>
    <submittedName>
        <fullName evidence="7">Sulfate transporter permease</fullName>
    </submittedName>
</protein>
<evidence type="ECO:0000256" key="2">
    <source>
        <dbReference type="ARBA" id="ARBA00022692"/>
    </source>
</evidence>
<reference evidence="7 8" key="1">
    <citation type="journal article" date="2012" name="J. Bacteriol.">
        <title>Draft Genome Sequence of Mesorhizobium alhagi CCNWXJ12-2T, a Novel Salt-Resistant Species Isolated from the Desert of Northwestern China.</title>
        <authorList>
            <person name="Zhou M."/>
            <person name="Chen W."/>
            <person name="Chen H."/>
            <person name="Wei G."/>
        </authorList>
    </citation>
    <scope>NUCLEOTIDE SEQUENCE [LARGE SCALE GENOMIC DNA]</scope>
    <source>
        <strain evidence="7 8">CCNWXJ12-2</strain>
    </source>
</reference>
<keyword evidence="4 5" id="KW-0472">Membrane</keyword>
<dbReference type="GO" id="GO:0016020">
    <property type="term" value="C:membrane"/>
    <property type="evidence" value="ECO:0007669"/>
    <property type="project" value="UniProtKB-SubCell"/>
</dbReference>
<evidence type="ECO:0000256" key="3">
    <source>
        <dbReference type="ARBA" id="ARBA00022989"/>
    </source>
</evidence>
<comment type="subcellular location">
    <subcellularLocation>
        <location evidence="1">Membrane</location>
        <topology evidence="1">Multi-pass membrane protein</topology>
    </subcellularLocation>
</comment>
<dbReference type="Pfam" id="PF00916">
    <property type="entry name" value="Sulfate_transp"/>
    <property type="match status" value="1"/>
</dbReference>
<evidence type="ECO:0000256" key="4">
    <source>
        <dbReference type="ARBA" id="ARBA00023136"/>
    </source>
</evidence>
<keyword evidence="8" id="KW-1185">Reference proteome</keyword>
<accession>H0I1C2</accession>
<evidence type="ECO:0000313" key="8">
    <source>
        <dbReference type="Proteomes" id="UP000003250"/>
    </source>
</evidence>
<dbReference type="InterPro" id="IPR011547">
    <property type="entry name" value="SLC26A/SulP_dom"/>
</dbReference>
<proteinExistence type="predicted"/>
<feature type="non-terminal residue" evidence="7">
    <location>
        <position position="150"/>
    </location>
</feature>
<evidence type="ECO:0000256" key="1">
    <source>
        <dbReference type="ARBA" id="ARBA00004141"/>
    </source>
</evidence>
<evidence type="ECO:0000259" key="6">
    <source>
        <dbReference type="Pfam" id="PF00916"/>
    </source>
</evidence>
<dbReference type="InterPro" id="IPR001902">
    <property type="entry name" value="SLC26A/SulP_fam"/>
</dbReference>
<gene>
    <name evidence="7" type="ORF">MAXJ12_31297</name>
</gene>
<feature type="domain" description="SLC26A/SulP transporter" evidence="6">
    <location>
        <begin position="15"/>
        <end position="148"/>
    </location>
</feature>
<evidence type="ECO:0000313" key="7">
    <source>
        <dbReference type="EMBL" id="EHK53223.1"/>
    </source>
</evidence>
<organism evidence="7 8">
    <name type="scientific">Mesorhizobium alhagi CCNWXJ12-2</name>
    <dbReference type="NCBI Taxonomy" id="1107882"/>
    <lineage>
        <taxon>Bacteria</taxon>
        <taxon>Pseudomonadati</taxon>
        <taxon>Pseudomonadota</taxon>
        <taxon>Alphaproteobacteria</taxon>
        <taxon>Hyphomicrobiales</taxon>
        <taxon>Phyllobacteriaceae</taxon>
        <taxon>Allomesorhizobium</taxon>
    </lineage>
</organism>
<dbReference type="AlphaFoldDB" id="H0I1C2"/>
<name>H0I1C2_9HYPH</name>
<feature type="transmembrane region" description="Helical" evidence="5">
    <location>
        <begin position="12"/>
        <end position="32"/>
    </location>
</feature>
<evidence type="ECO:0000256" key="5">
    <source>
        <dbReference type="SAM" id="Phobius"/>
    </source>
</evidence>
<feature type="transmembrane region" description="Helical" evidence="5">
    <location>
        <begin position="60"/>
        <end position="84"/>
    </location>
</feature>